<comment type="caution">
    <text evidence="1">The sequence shown here is derived from an EMBL/GenBank/DDBJ whole genome shotgun (WGS) entry which is preliminary data.</text>
</comment>
<reference evidence="1 2" key="1">
    <citation type="submission" date="2024-01" db="EMBL/GenBank/DDBJ databases">
        <title>The complete chloroplast genome sequence of Lithospermum erythrorhizon: insights into the phylogenetic relationship among Boraginaceae species and the maternal lineages of purple gromwells.</title>
        <authorList>
            <person name="Okada T."/>
            <person name="Watanabe K."/>
        </authorList>
    </citation>
    <scope>NUCLEOTIDE SEQUENCE [LARGE SCALE GENOMIC DNA]</scope>
</reference>
<dbReference type="EMBL" id="BAABME010042283">
    <property type="protein sequence ID" value="GAA0173865.1"/>
    <property type="molecule type" value="Genomic_DNA"/>
</dbReference>
<evidence type="ECO:0000313" key="1">
    <source>
        <dbReference type="EMBL" id="GAA0173865.1"/>
    </source>
</evidence>
<keyword evidence="2" id="KW-1185">Reference proteome</keyword>
<name>A0AAV3RDD8_LITER</name>
<protein>
    <submittedName>
        <fullName evidence="1">Uncharacterized protein</fullName>
    </submittedName>
</protein>
<accession>A0AAV3RDD8</accession>
<gene>
    <name evidence="1" type="ORF">LIER_43960</name>
</gene>
<proteinExistence type="predicted"/>
<sequence>MAPKITISASPLASSRLGFSGSTKRALGRYVESPTPDLSSTTFQNLITSSGQIPISEALSNACFLLRMRFCGGLKHAKSSKNTFLERVL</sequence>
<evidence type="ECO:0000313" key="2">
    <source>
        <dbReference type="Proteomes" id="UP001454036"/>
    </source>
</evidence>
<dbReference type="Proteomes" id="UP001454036">
    <property type="component" value="Unassembled WGS sequence"/>
</dbReference>
<dbReference type="AlphaFoldDB" id="A0AAV3RDD8"/>
<organism evidence="1 2">
    <name type="scientific">Lithospermum erythrorhizon</name>
    <name type="common">Purple gromwell</name>
    <name type="synonym">Lithospermum officinale var. erythrorhizon</name>
    <dbReference type="NCBI Taxonomy" id="34254"/>
    <lineage>
        <taxon>Eukaryota</taxon>
        <taxon>Viridiplantae</taxon>
        <taxon>Streptophyta</taxon>
        <taxon>Embryophyta</taxon>
        <taxon>Tracheophyta</taxon>
        <taxon>Spermatophyta</taxon>
        <taxon>Magnoliopsida</taxon>
        <taxon>eudicotyledons</taxon>
        <taxon>Gunneridae</taxon>
        <taxon>Pentapetalae</taxon>
        <taxon>asterids</taxon>
        <taxon>lamiids</taxon>
        <taxon>Boraginales</taxon>
        <taxon>Boraginaceae</taxon>
        <taxon>Boraginoideae</taxon>
        <taxon>Lithospermeae</taxon>
        <taxon>Lithospermum</taxon>
    </lineage>
</organism>